<evidence type="ECO:0000313" key="2">
    <source>
        <dbReference type="EMBL" id="AAL95540.1"/>
    </source>
</evidence>
<reference evidence="2" key="1">
    <citation type="journal article" date="2002" name="J. Bacteriol.">
        <title>Genome sequence and analysis of the oral bacterium Fusobacterium nucleatum strain ATCC 25586.</title>
        <authorList>
            <person name="Kapatral V."/>
            <person name="Anderson I."/>
            <person name="Ivanova N."/>
            <person name="Reznik G."/>
            <person name="Los T."/>
            <person name="Lykidis A."/>
            <person name="Bhattacharyya A."/>
            <person name="Bartman A."/>
            <person name="Gardner W."/>
            <person name="Grechkin G."/>
            <person name="Zhu L."/>
            <person name="Vasieva O."/>
            <person name="Chu L."/>
            <person name="Kogan Y."/>
            <person name="Chaga O."/>
            <person name="Goltsman E."/>
            <person name="Bernal A."/>
            <person name="Larsen N."/>
            <person name="D'Souza M."/>
            <person name="Walunas T."/>
            <person name="Pusch G."/>
            <person name="Haselkorn R."/>
            <person name="Fonstein M."/>
            <person name="Kyrpides N."/>
            <person name="Overbeek R."/>
        </authorList>
    </citation>
    <scope>NUCLEOTIDE SEQUENCE [LARGE SCALE GENOMIC DNA]</scope>
    <source>
        <strain evidence="2">ATCC 25586</strain>
    </source>
</reference>
<dbReference type="EnsemblBacteria" id="AAL95540">
    <property type="protein sequence ID" value="AAL95540"/>
    <property type="gene ID" value="FN1344"/>
</dbReference>
<keyword evidence="1" id="KW-1133">Transmembrane helix</keyword>
<evidence type="ECO:0000256" key="1">
    <source>
        <dbReference type="SAM" id="Phobius"/>
    </source>
</evidence>
<feature type="transmembrane region" description="Helical" evidence="1">
    <location>
        <begin position="6"/>
        <end position="26"/>
    </location>
</feature>
<protein>
    <submittedName>
        <fullName evidence="2">Uncharacterized protein</fullName>
    </submittedName>
</protein>
<organism evidence="2">
    <name type="scientific">Fusobacterium nucleatum subsp. nucleatum (strain ATCC 25586 / DSM 15643 / BCRC 10681 / CIP 101130 / JCM 8532 / KCTC 2640 / LMG 13131 / VPI 4355)</name>
    <dbReference type="NCBI Taxonomy" id="190304"/>
    <lineage>
        <taxon>Bacteria</taxon>
        <taxon>Fusobacteriati</taxon>
        <taxon>Fusobacteriota</taxon>
        <taxon>Fusobacteriia</taxon>
        <taxon>Fusobacteriales</taxon>
        <taxon>Fusobacteriaceae</taxon>
        <taxon>Fusobacterium</taxon>
    </lineage>
</organism>
<accession>Q8RDZ6</accession>
<feature type="transmembrane region" description="Helical" evidence="1">
    <location>
        <begin position="65"/>
        <end position="86"/>
    </location>
</feature>
<sequence length="144" mass="17115">MNIIFFTYSSTFLLFYFFYCFFKIFCNRFYNRSFKYSQTICTSCGVSCRASSVTVLFTKSSLSLLIIKVQLIPLFLFLLSLSHLLFCYYFDFFVIIFCFFIHLFLGISIFILLLSKLLIGSIFKKLSDAFSSLFSLYYLPQYFY</sequence>
<keyword evidence="1" id="KW-0472">Membrane</keyword>
<dbReference type="PaxDb" id="190304-FN1344"/>
<dbReference type="HOGENOM" id="CLU_1793683_0_0_0"/>
<dbReference type="EMBL" id="AE009951">
    <property type="protein sequence ID" value="AAL95540.1"/>
    <property type="molecule type" value="Genomic_DNA"/>
</dbReference>
<dbReference type="KEGG" id="fnu:FN1344"/>
<name>Q8RDZ6_FUSNN</name>
<dbReference type="InParanoid" id="Q8RDZ6"/>
<feature type="transmembrane region" description="Helical" evidence="1">
    <location>
        <begin position="92"/>
        <end position="114"/>
    </location>
</feature>
<proteinExistence type="predicted"/>
<keyword evidence="1" id="KW-0812">Transmembrane</keyword>
<gene>
    <name evidence="2" type="ordered locus">FN1344</name>
</gene>
<dbReference type="AlphaFoldDB" id="Q8RDZ6"/>